<evidence type="ECO:0000313" key="4">
    <source>
        <dbReference type="EMBL" id="CAB4193193.1"/>
    </source>
</evidence>
<evidence type="ECO:0000256" key="1">
    <source>
        <dbReference type="ARBA" id="ARBA00006865"/>
    </source>
</evidence>
<evidence type="ECO:0000313" key="3">
    <source>
        <dbReference type="EMBL" id="CAB4174734.1"/>
    </source>
</evidence>
<dbReference type="GO" id="GO:0005975">
    <property type="term" value="P:carbohydrate metabolic process"/>
    <property type="evidence" value="ECO:0007669"/>
    <property type="project" value="InterPro"/>
</dbReference>
<dbReference type="EMBL" id="LR797195">
    <property type="protein sequence ID" value="CAB4193193.1"/>
    <property type="molecule type" value="Genomic_DNA"/>
</dbReference>
<dbReference type="PROSITE" id="PS51762">
    <property type="entry name" value="GH16_2"/>
    <property type="match status" value="1"/>
</dbReference>
<dbReference type="PANTHER" id="PTHR10963">
    <property type="entry name" value="GLYCOSYL HYDROLASE-RELATED"/>
    <property type="match status" value="1"/>
</dbReference>
<dbReference type="InterPro" id="IPR050546">
    <property type="entry name" value="Glycosyl_Hydrlase_16"/>
</dbReference>
<dbReference type="GO" id="GO:0004553">
    <property type="term" value="F:hydrolase activity, hydrolyzing O-glycosyl compounds"/>
    <property type="evidence" value="ECO:0007669"/>
    <property type="project" value="InterPro"/>
</dbReference>
<keyword evidence="4" id="KW-0378">Hydrolase</keyword>
<gene>
    <name evidence="4" type="ORF">UFOVP1247_35</name>
    <name evidence="3" type="ORF">UFOVP970_75</name>
</gene>
<dbReference type="Pfam" id="PF00722">
    <property type="entry name" value="Glyco_hydro_16"/>
    <property type="match status" value="1"/>
</dbReference>
<name>A0A6J5R8B8_9CAUD</name>
<organism evidence="4">
    <name type="scientific">uncultured Caudovirales phage</name>
    <dbReference type="NCBI Taxonomy" id="2100421"/>
    <lineage>
        <taxon>Viruses</taxon>
        <taxon>Duplodnaviria</taxon>
        <taxon>Heunggongvirae</taxon>
        <taxon>Uroviricota</taxon>
        <taxon>Caudoviricetes</taxon>
        <taxon>Peduoviridae</taxon>
        <taxon>Maltschvirus</taxon>
        <taxon>Maltschvirus maltsch</taxon>
    </lineage>
</organism>
<protein>
    <submittedName>
        <fullName evidence="4">Glycoside hydrolase family 16</fullName>
    </submittedName>
</protein>
<reference evidence="4" key="1">
    <citation type="submission" date="2020-05" db="EMBL/GenBank/DDBJ databases">
        <authorList>
            <person name="Chiriac C."/>
            <person name="Salcher M."/>
            <person name="Ghai R."/>
            <person name="Kavagutti S V."/>
        </authorList>
    </citation>
    <scope>NUCLEOTIDE SEQUENCE</scope>
</reference>
<sequence>MPIEWSGYSWLQHERWGEVHPDKPNWWYDPSCSIIDSEGRLNLLTKSNPKYFPELDITSKVGIGLVSCTTPFKWGKFEIEAMLPAGKNLWPAFWLWSFDSWPPEIDVFEGYSNDNPNYFKFRLAKPFGFWNIQTNLHYLDGEKHVSIRSKTHYFGFKDPTRSFIKYSVVWTPDVVEFYYGNRRVRKIKNRKILDQLNNTTLNVIINNSLTQEADIDSPPLSNFIIKSFTYTPYLPETNSNK</sequence>
<proteinExistence type="inferred from homology"/>
<feature type="domain" description="GH16" evidence="2">
    <location>
        <begin position="3"/>
        <end position="235"/>
    </location>
</feature>
<dbReference type="EMBL" id="LR796916">
    <property type="protein sequence ID" value="CAB4174734.1"/>
    <property type="molecule type" value="Genomic_DNA"/>
</dbReference>
<accession>A0A6J5R8B8</accession>
<dbReference type="InterPro" id="IPR013320">
    <property type="entry name" value="ConA-like_dom_sf"/>
</dbReference>
<evidence type="ECO:0000259" key="2">
    <source>
        <dbReference type="PROSITE" id="PS51762"/>
    </source>
</evidence>
<dbReference type="SUPFAM" id="SSF49899">
    <property type="entry name" value="Concanavalin A-like lectins/glucanases"/>
    <property type="match status" value="1"/>
</dbReference>
<dbReference type="InterPro" id="IPR000757">
    <property type="entry name" value="Beta-glucanase-like"/>
</dbReference>
<dbReference type="Gene3D" id="2.60.120.200">
    <property type="match status" value="1"/>
</dbReference>
<dbReference type="PANTHER" id="PTHR10963:SF55">
    <property type="entry name" value="GLYCOSIDE HYDROLASE FAMILY 16 PROTEIN"/>
    <property type="match status" value="1"/>
</dbReference>
<comment type="similarity">
    <text evidence="1">Belongs to the glycosyl hydrolase 16 family.</text>
</comment>